<comment type="caution">
    <text evidence="5">The sequence shown here is derived from an EMBL/GenBank/DDBJ whole genome shotgun (WGS) entry which is preliminary data.</text>
</comment>
<dbReference type="Pfam" id="PF01381">
    <property type="entry name" value="HTH_3"/>
    <property type="match status" value="1"/>
</dbReference>
<name>A0A0P7CEB0_PSEPU</name>
<dbReference type="InterPro" id="IPR010982">
    <property type="entry name" value="Lambda_DNA-bd_dom_sf"/>
</dbReference>
<keyword evidence="1" id="KW-0805">Transcription regulation</keyword>
<evidence type="ECO:0000313" key="7">
    <source>
        <dbReference type="Proteomes" id="UP000050437"/>
    </source>
</evidence>
<protein>
    <submittedName>
        <fullName evidence="6">XRE family transcriptional regulator</fullName>
    </submittedName>
</protein>
<evidence type="ECO:0000256" key="1">
    <source>
        <dbReference type="ARBA" id="ARBA00023015"/>
    </source>
</evidence>
<proteinExistence type="predicted"/>
<organism evidence="5 7">
    <name type="scientific">Pseudomonas putida</name>
    <name type="common">Arthrobacter siderocapsulatus</name>
    <dbReference type="NCBI Taxonomy" id="303"/>
    <lineage>
        <taxon>Bacteria</taxon>
        <taxon>Pseudomonadati</taxon>
        <taxon>Pseudomonadota</taxon>
        <taxon>Gammaproteobacteria</taxon>
        <taxon>Pseudomonadales</taxon>
        <taxon>Pseudomonadaceae</taxon>
        <taxon>Pseudomonas</taxon>
    </lineage>
</organism>
<dbReference type="PROSITE" id="PS50943">
    <property type="entry name" value="HTH_CROC1"/>
    <property type="match status" value="1"/>
</dbReference>
<dbReference type="Gene3D" id="1.10.260.40">
    <property type="entry name" value="lambda repressor-like DNA-binding domains"/>
    <property type="match status" value="1"/>
</dbReference>
<gene>
    <name evidence="6" type="ORF">EFK07_03400</name>
    <name evidence="5" type="ORF">HB13667_11480</name>
</gene>
<dbReference type="PANTHER" id="PTHR40661:SF2">
    <property type="entry name" value="HTH-TYPE TRANSCRIPTIONAL REGULATOR PRTR"/>
    <property type="match status" value="1"/>
</dbReference>
<dbReference type="SUPFAM" id="SSF51306">
    <property type="entry name" value="LexA/Signal peptidase"/>
    <property type="match status" value="1"/>
</dbReference>
<keyword evidence="2" id="KW-0238">DNA-binding</keyword>
<dbReference type="Proteomes" id="UP000278162">
    <property type="component" value="Unassembled WGS sequence"/>
</dbReference>
<reference evidence="6 8" key="2">
    <citation type="submission" date="2018-10" db="EMBL/GenBank/DDBJ databases">
        <title>An outbreak of IMP-63 producing strain in France.</title>
        <authorList>
            <person name="Bour M."/>
            <person name="Liapis E."/>
            <person name="Plesiat P."/>
        </authorList>
    </citation>
    <scope>NUCLEOTIDE SEQUENCE [LARGE SCALE GENOMIC DNA]</scope>
    <source>
        <strain evidence="6 8">12917</strain>
    </source>
</reference>
<dbReference type="PANTHER" id="PTHR40661">
    <property type="match status" value="1"/>
</dbReference>
<reference evidence="5 7" key="1">
    <citation type="submission" date="2015-10" db="EMBL/GenBank/DDBJ databases">
        <title>Pseudomonas putida clinical strains.</title>
        <authorList>
            <person name="Molina L."/>
            <person name="Udaondo Z."/>
        </authorList>
    </citation>
    <scope>NUCLEOTIDE SEQUENCE [LARGE SCALE GENOMIC DNA]</scope>
    <source>
        <strain evidence="5 7">HB13667</strain>
    </source>
</reference>
<evidence type="ECO:0000259" key="4">
    <source>
        <dbReference type="PROSITE" id="PS50943"/>
    </source>
</evidence>
<dbReference type="CDD" id="cd00093">
    <property type="entry name" value="HTH_XRE"/>
    <property type="match status" value="1"/>
</dbReference>
<evidence type="ECO:0000256" key="3">
    <source>
        <dbReference type="ARBA" id="ARBA00023163"/>
    </source>
</evidence>
<evidence type="ECO:0000313" key="8">
    <source>
        <dbReference type="Proteomes" id="UP000278162"/>
    </source>
</evidence>
<dbReference type="RefSeq" id="WP_054572649.1">
    <property type="nucleotide sequence ID" value="NZ_LKKS01000068.1"/>
</dbReference>
<evidence type="ECO:0000256" key="2">
    <source>
        <dbReference type="ARBA" id="ARBA00023125"/>
    </source>
</evidence>
<dbReference type="InterPro" id="IPR036286">
    <property type="entry name" value="LexA/Signal_pep-like_sf"/>
</dbReference>
<dbReference type="AlphaFoldDB" id="A0A0P7CEB0"/>
<evidence type="ECO:0000313" key="6">
    <source>
        <dbReference type="EMBL" id="RNF93730.1"/>
    </source>
</evidence>
<sequence>MKTVAEIISQGRKAAGINQSELARRLKITPQSVQAWESGRSVPRASMLGDIAQAIGIAPELLIGATLEARGGSGDGSYTLGLIREMLEKKHSKDEASISGPLSPWDDETPLEDDEVEVPFLREVELSAGSGRTAVQLSSCRKIRFGKLTLRNQGVQFDQAVCVTVHGDSMAPVLPDGSTVGVDTGSTVVRDGKIYAINQNGHLRIKMLHRLPDGGIRLRSFNREEYPDEEYTLSDMEDKEITIIGRVFWSSVLW</sequence>
<accession>A0A0P7CEB0</accession>
<keyword evidence="3" id="KW-0804">Transcription</keyword>
<dbReference type="EMBL" id="RJAI01000003">
    <property type="protein sequence ID" value="RNF93730.1"/>
    <property type="molecule type" value="Genomic_DNA"/>
</dbReference>
<evidence type="ECO:0000313" key="5">
    <source>
        <dbReference type="EMBL" id="KPM65536.1"/>
    </source>
</evidence>
<dbReference type="GO" id="GO:0003677">
    <property type="term" value="F:DNA binding"/>
    <property type="evidence" value="ECO:0007669"/>
    <property type="project" value="UniProtKB-KW"/>
</dbReference>
<dbReference type="Gene3D" id="2.10.109.10">
    <property type="entry name" value="Umud Fragment, subunit A"/>
    <property type="match status" value="1"/>
</dbReference>
<dbReference type="Proteomes" id="UP000050437">
    <property type="component" value="Unassembled WGS sequence"/>
</dbReference>
<dbReference type="SUPFAM" id="SSF47413">
    <property type="entry name" value="lambda repressor-like DNA-binding domains"/>
    <property type="match status" value="1"/>
</dbReference>
<dbReference type="InterPro" id="IPR001387">
    <property type="entry name" value="Cro/C1-type_HTH"/>
</dbReference>
<dbReference type="CDD" id="cd06529">
    <property type="entry name" value="S24_LexA-like"/>
    <property type="match status" value="1"/>
</dbReference>
<feature type="domain" description="HTH cro/C1-type" evidence="4">
    <location>
        <begin position="8"/>
        <end position="62"/>
    </location>
</feature>
<dbReference type="SMART" id="SM00530">
    <property type="entry name" value="HTH_XRE"/>
    <property type="match status" value="1"/>
</dbReference>
<dbReference type="EMBL" id="LKKS01000068">
    <property type="protein sequence ID" value="KPM65536.1"/>
    <property type="molecule type" value="Genomic_DNA"/>
</dbReference>
<dbReference type="Pfam" id="PF00717">
    <property type="entry name" value="Peptidase_S24"/>
    <property type="match status" value="1"/>
</dbReference>
<dbReference type="InterPro" id="IPR015927">
    <property type="entry name" value="Peptidase_S24_S26A/B/C"/>
</dbReference>
<dbReference type="InterPro" id="IPR039418">
    <property type="entry name" value="LexA-like"/>
</dbReference>